<sequence>MASGGGWWAVTSGGSGRRWWKMMTSGVVPSPIIANSISTSNASDCHRRPNHESHPNHSFTLLCSPSYKQDNVFTCNACLSNGSTFSYHCLACNFDLHVDWAFLPEIARNGNHNHPLTLFYLFPYNKTAYKEALIEMQRLELQLTLNAINNAAVNIKTRTLL</sequence>
<dbReference type="AlphaFoldDB" id="A0A7J7HKY1"/>
<dbReference type="PANTHER" id="PTHR46288">
    <property type="entry name" value="PHORBOL-ESTER/DAG-TYPE DOMAIN-CONTAINING PROTEIN"/>
    <property type="match status" value="1"/>
</dbReference>
<organism evidence="3 4">
    <name type="scientific">Camellia sinensis</name>
    <name type="common">Tea plant</name>
    <name type="synonym">Thea sinensis</name>
    <dbReference type="NCBI Taxonomy" id="4442"/>
    <lineage>
        <taxon>Eukaryota</taxon>
        <taxon>Viridiplantae</taxon>
        <taxon>Streptophyta</taxon>
        <taxon>Embryophyta</taxon>
        <taxon>Tracheophyta</taxon>
        <taxon>Spermatophyta</taxon>
        <taxon>Magnoliopsida</taxon>
        <taxon>eudicotyledons</taxon>
        <taxon>Gunneridae</taxon>
        <taxon>Pentapetalae</taxon>
        <taxon>asterids</taxon>
        <taxon>Ericales</taxon>
        <taxon>Theaceae</taxon>
        <taxon>Camellia</taxon>
    </lineage>
</organism>
<dbReference type="InterPro" id="IPR046349">
    <property type="entry name" value="C1-like_sf"/>
</dbReference>
<accession>A0A7J7HKY1</accession>
<feature type="domain" description="DC1" evidence="2">
    <location>
        <begin position="53"/>
        <end position="98"/>
    </location>
</feature>
<evidence type="ECO:0000313" key="3">
    <source>
        <dbReference type="EMBL" id="KAF5952606.1"/>
    </source>
</evidence>
<evidence type="ECO:0000259" key="2">
    <source>
        <dbReference type="Pfam" id="PF03107"/>
    </source>
</evidence>
<dbReference type="SUPFAM" id="SSF57889">
    <property type="entry name" value="Cysteine-rich domain"/>
    <property type="match status" value="1"/>
</dbReference>
<dbReference type="InterPro" id="IPR004146">
    <property type="entry name" value="DC1"/>
</dbReference>
<proteinExistence type="predicted"/>
<reference evidence="3 4" key="2">
    <citation type="submission" date="2020-07" db="EMBL/GenBank/DDBJ databases">
        <title>Genome assembly of wild tea tree DASZ reveals pedigree and selection history of tea varieties.</title>
        <authorList>
            <person name="Zhang W."/>
        </authorList>
    </citation>
    <scope>NUCLEOTIDE SEQUENCE [LARGE SCALE GENOMIC DNA]</scope>
    <source>
        <strain evidence="4">cv. G240</strain>
        <tissue evidence="3">Leaf</tissue>
    </source>
</reference>
<name>A0A7J7HKY1_CAMSI</name>
<dbReference type="PANTHER" id="PTHR46288:SF27">
    <property type="entry name" value="CYSTEINE_HISTIDINE-RICH C1 DOMAIN FAMILY PROTEIN"/>
    <property type="match status" value="1"/>
</dbReference>
<dbReference type="EMBL" id="JACBKZ010000004">
    <property type="protein sequence ID" value="KAF5952606.1"/>
    <property type="molecule type" value="Genomic_DNA"/>
</dbReference>
<dbReference type="Proteomes" id="UP000593564">
    <property type="component" value="Unassembled WGS sequence"/>
</dbReference>
<evidence type="ECO:0000256" key="1">
    <source>
        <dbReference type="ARBA" id="ARBA00022737"/>
    </source>
</evidence>
<dbReference type="Pfam" id="PF03107">
    <property type="entry name" value="C1_2"/>
    <property type="match status" value="1"/>
</dbReference>
<evidence type="ECO:0000313" key="4">
    <source>
        <dbReference type="Proteomes" id="UP000593564"/>
    </source>
</evidence>
<comment type="caution">
    <text evidence="3">The sequence shown here is derived from an EMBL/GenBank/DDBJ whole genome shotgun (WGS) entry which is preliminary data.</text>
</comment>
<keyword evidence="4" id="KW-1185">Reference proteome</keyword>
<reference evidence="4" key="1">
    <citation type="journal article" date="2020" name="Nat. Commun.">
        <title>Genome assembly of wild tea tree DASZ reveals pedigree and selection history of tea varieties.</title>
        <authorList>
            <person name="Zhang W."/>
            <person name="Zhang Y."/>
            <person name="Qiu H."/>
            <person name="Guo Y."/>
            <person name="Wan H."/>
            <person name="Zhang X."/>
            <person name="Scossa F."/>
            <person name="Alseekh S."/>
            <person name="Zhang Q."/>
            <person name="Wang P."/>
            <person name="Xu L."/>
            <person name="Schmidt M.H."/>
            <person name="Jia X."/>
            <person name="Li D."/>
            <person name="Zhu A."/>
            <person name="Guo F."/>
            <person name="Chen W."/>
            <person name="Ni D."/>
            <person name="Usadel B."/>
            <person name="Fernie A.R."/>
            <person name="Wen W."/>
        </authorList>
    </citation>
    <scope>NUCLEOTIDE SEQUENCE [LARGE SCALE GENOMIC DNA]</scope>
    <source>
        <strain evidence="4">cv. G240</strain>
    </source>
</reference>
<keyword evidence="1" id="KW-0677">Repeat</keyword>
<protein>
    <recommendedName>
        <fullName evidence="2">DC1 domain-containing protein</fullName>
    </recommendedName>
</protein>
<gene>
    <name evidence="3" type="ORF">HYC85_010550</name>
</gene>